<accession>A0A552X366</accession>
<dbReference type="Pfam" id="PF00263">
    <property type="entry name" value="Secretin"/>
    <property type="match status" value="1"/>
</dbReference>
<dbReference type="InterPro" id="IPR032789">
    <property type="entry name" value="T2SS-T3SS_pil_N"/>
</dbReference>
<comment type="similarity">
    <text evidence="1">Belongs to the bacterial secretin family.</text>
</comment>
<reference evidence="5 6" key="1">
    <citation type="submission" date="2019-07" db="EMBL/GenBank/DDBJ databases">
        <authorList>
            <person name="Yang M."/>
            <person name="Zhao D."/>
            <person name="Xiang H."/>
        </authorList>
    </citation>
    <scope>NUCLEOTIDE SEQUENCE [LARGE SCALE GENOMIC DNA]</scope>
    <source>
        <strain evidence="5 6">IM1326</strain>
    </source>
</reference>
<evidence type="ECO:0000256" key="2">
    <source>
        <dbReference type="SAM" id="SignalP"/>
    </source>
</evidence>
<dbReference type="Pfam" id="PF13629">
    <property type="entry name" value="T2SS-T3SS_pil_N"/>
    <property type="match status" value="1"/>
</dbReference>
<keyword evidence="6" id="KW-1185">Reference proteome</keyword>
<dbReference type="Proteomes" id="UP000320359">
    <property type="component" value="Unassembled WGS sequence"/>
</dbReference>
<gene>
    <name evidence="5" type="ORF">FM042_01025</name>
</gene>
<evidence type="ECO:0000259" key="3">
    <source>
        <dbReference type="Pfam" id="PF00263"/>
    </source>
</evidence>
<name>A0A552X366_9GAMM</name>
<sequence length="434" mass="48073">MRRSMLRTFRHLLWLSLTAGICNVHADQALSYLWLEVGQIHVESLPEPPSKIAIVAPNIVDVQFNDANEFVFLPSAIGQTDVAWWFSDGTISKRRVQVLPSGSLGLLDVLGMKAGASSDITAQWQQQSLMLEGRVDVDYFERLQGLKERYPFLDLSLLHVTEPSVEMLELEVYVVELSKRFIRNTGLAWDSTMQGPSLGVLADIFGSSQLRPNQDLFQSDSAQRGVYLGWAGSLQSTLQLLQERGEGKVLAKPRVRVESGKAADFLVGGELPIPQVNAQGLTDVTFKPYGIRLQVIPTLLASGWIRTELLSEVSQPDPSMSVQGIPGLRSRKATTQVTSSHNETAVIAGLISKDIFMGHSGLPTTRRTGKVSPLMQDESIQQVDTELVIFITARRLATYEQEQAELREAWLELRQRFATIGCQGMVENTAQGVR</sequence>
<dbReference type="EMBL" id="VJWL01000001">
    <property type="protein sequence ID" value="TRW49478.1"/>
    <property type="molecule type" value="Genomic_DNA"/>
</dbReference>
<organism evidence="5 6">
    <name type="scientific">Aliidiomarina halalkaliphila</name>
    <dbReference type="NCBI Taxonomy" id="2593535"/>
    <lineage>
        <taxon>Bacteria</taxon>
        <taxon>Pseudomonadati</taxon>
        <taxon>Pseudomonadota</taxon>
        <taxon>Gammaproteobacteria</taxon>
        <taxon>Alteromonadales</taxon>
        <taxon>Idiomarinaceae</taxon>
        <taxon>Aliidiomarina</taxon>
    </lineage>
</organism>
<dbReference type="PANTHER" id="PTHR30332:SF17">
    <property type="entry name" value="TYPE IV PILIATION SYSTEM PROTEIN DR_0774-RELATED"/>
    <property type="match status" value="1"/>
</dbReference>
<feature type="chain" id="PRO_5022114179" evidence="2">
    <location>
        <begin position="27"/>
        <end position="434"/>
    </location>
</feature>
<comment type="caution">
    <text evidence="5">The sequence shown here is derived from an EMBL/GenBank/DDBJ whole genome shotgun (WGS) entry which is preliminary data.</text>
</comment>
<evidence type="ECO:0000256" key="1">
    <source>
        <dbReference type="RuleBase" id="RU004003"/>
    </source>
</evidence>
<proteinExistence type="inferred from homology"/>
<dbReference type="RefSeq" id="WP_143233900.1">
    <property type="nucleotide sequence ID" value="NZ_VJWL01000001.1"/>
</dbReference>
<dbReference type="OrthoDB" id="9775455at2"/>
<feature type="domain" description="Type II/III secretion system secretin-like" evidence="3">
    <location>
        <begin position="241"/>
        <end position="394"/>
    </location>
</feature>
<dbReference type="GO" id="GO:0015627">
    <property type="term" value="C:type II protein secretion system complex"/>
    <property type="evidence" value="ECO:0007669"/>
    <property type="project" value="TreeGrafter"/>
</dbReference>
<dbReference type="AlphaFoldDB" id="A0A552X366"/>
<keyword evidence="2" id="KW-0732">Signal</keyword>
<dbReference type="InterPro" id="IPR004846">
    <property type="entry name" value="T2SS/T3SS_dom"/>
</dbReference>
<feature type="signal peptide" evidence="2">
    <location>
        <begin position="1"/>
        <end position="26"/>
    </location>
</feature>
<evidence type="ECO:0000259" key="4">
    <source>
        <dbReference type="Pfam" id="PF13629"/>
    </source>
</evidence>
<protein>
    <submittedName>
        <fullName evidence="5">Uncharacterized protein</fullName>
    </submittedName>
</protein>
<dbReference type="GO" id="GO:0009306">
    <property type="term" value="P:protein secretion"/>
    <property type="evidence" value="ECO:0007669"/>
    <property type="project" value="InterPro"/>
</dbReference>
<dbReference type="InterPro" id="IPR050810">
    <property type="entry name" value="Bact_Secretion_Sys_Channel"/>
</dbReference>
<evidence type="ECO:0000313" key="6">
    <source>
        <dbReference type="Proteomes" id="UP000320359"/>
    </source>
</evidence>
<feature type="domain" description="Pilus formation protein N-terminal" evidence="4">
    <location>
        <begin position="33"/>
        <end position="98"/>
    </location>
</feature>
<evidence type="ECO:0000313" key="5">
    <source>
        <dbReference type="EMBL" id="TRW49478.1"/>
    </source>
</evidence>
<dbReference type="PANTHER" id="PTHR30332">
    <property type="entry name" value="PROBABLE GENERAL SECRETION PATHWAY PROTEIN D"/>
    <property type="match status" value="1"/>
</dbReference>